<dbReference type="InterPro" id="IPR036259">
    <property type="entry name" value="MFS_trans_sf"/>
</dbReference>
<evidence type="ECO:0008006" key="9">
    <source>
        <dbReference type="Google" id="ProtNLM"/>
    </source>
</evidence>
<dbReference type="GO" id="GO:0005886">
    <property type="term" value="C:plasma membrane"/>
    <property type="evidence" value="ECO:0007669"/>
    <property type="project" value="TreeGrafter"/>
</dbReference>
<keyword evidence="8" id="KW-1185">Reference proteome</keyword>
<dbReference type="AlphaFoldDB" id="A0A433P9G8"/>
<comment type="subcellular location">
    <subcellularLocation>
        <location evidence="1">Membrane</location>
        <topology evidence="1">Multi-pass membrane protein</topology>
    </subcellularLocation>
</comment>
<sequence>MRRPRSYGTPYLTGSLELSKELTALVWLAGPLSGLIIQPLIGALSDRSTSRFGRRRPYIIFGAVLVCLAMLGVAYAKDLALMWVDYRTKTTDGAKDDRQAE</sequence>
<evidence type="ECO:0000313" key="7">
    <source>
        <dbReference type="EMBL" id="RUS14125.1"/>
    </source>
</evidence>
<dbReference type="GO" id="GO:0008506">
    <property type="term" value="F:sucrose:proton symporter activity"/>
    <property type="evidence" value="ECO:0007669"/>
    <property type="project" value="TreeGrafter"/>
</dbReference>
<dbReference type="EMBL" id="RBNJ01028024">
    <property type="protein sequence ID" value="RUS14125.1"/>
    <property type="molecule type" value="Genomic_DNA"/>
</dbReference>
<proteinExistence type="predicted"/>
<feature type="transmembrane region" description="Helical" evidence="6">
    <location>
        <begin position="24"/>
        <end position="45"/>
    </location>
</feature>
<evidence type="ECO:0000313" key="8">
    <source>
        <dbReference type="Proteomes" id="UP000274822"/>
    </source>
</evidence>
<evidence type="ECO:0000256" key="5">
    <source>
        <dbReference type="ARBA" id="ARBA00023136"/>
    </source>
</evidence>
<evidence type="ECO:0000256" key="1">
    <source>
        <dbReference type="ARBA" id="ARBA00004141"/>
    </source>
</evidence>
<comment type="caution">
    <text evidence="7">The sequence shown here is derived from an EMBL/GenBank/DDBJ whole genome shotgun (WGS) entry which is preliminary data.</text>
</comment>
<dbReference type="SUPFAM" id="SSF103473">
    <property type="entry name" value="MFS general substrate transporter"/>
    <property type="match status" value="1"/>
</dbReference>
<evidence type="ECO:0000256" key="4">
    <source>
        <dbReference type="ARBA" id="ARBA00022989"/>
    </source>
</evidence>
<dbReference type="Gene3D" id="1.20.1250.20">
    <property type="entry name" value="MFS general substrate transporter like domains"/>
    <property type="match status" value="1"/>
</dbReference>
<dbReference type="PANTHER" id="PTHR19432">
    <property type="entry name" value="SUGAR TRANSPORTER"/>
    <property type="match status" value="1"/>
</dbReference>
<dbReference type="Proteomes" id="UP000274822">
    <property type="component" value="Unassembled WGS sequence"/>
</dbReference>
<organism evidence="7 8">
    <name type="scientific">Jimgerdemannia flammicorona</name>
    <dbReference type="NCBI Taxonomy" id="994334"/>
    <lineage>
        <taxon>Eukaryota</taxon>
        <taxon>Fungi</taxon>
        <taxon>Fungi incertae sedis</taxon>
        <taxon>Mucoromycota</taxon>
        <taxon>Mucoromycotina</taxon>
        <taxon>Endogonomycetes</taxon>
        <taxon>Endogonales</taxon>
        <taxon>Endogonaceae</taxon>
        <taxon>Jimgerdemannia</taxon>
    </lineage>
</organism>
<protein>
    <recommendedName>
        <fullName evidence="9">Major facilitator superfamily domain-containing protein</fullName>
    </recommendedName>
</protein>
<gene>
    <name evidence="7" type="ORF">BC938DRAFT_477523</name>
</gene>
<evidence type="ECO:0000256" key="6">
    <source>
        <dbReference type="SAM" id="Phobius"/>
    </source>
</evidence>
<feature type="transmembrane region" description="Helical" evidence="6">
    <location>
        <begin position="57"/>
        <end position="76"/>
    </location>
</feature>
<reference evidence="7 8" key="1">
    <citation type="journal article" date="2018" name="New Phytol.">
        <title>Phylogenomics of Endogonaceae and evolution of mycorrhizas within Mucoromycota.</title>
        <authorList>
            <person name="Chang Y."/>
            <person name="Desiro A."/>
            <person name="Na H."/>
            <person name="Sandor L."/>
            <person name="Lipzen A."/>
            <person name="Clum A."/>
            <person name="Barry K."/>
            <person name="Grigoriev I.V."/>
            <person name="Martin F.M."/>
            <person name="Stajich J.E."/>
            <person name="Smith M.E."/>
            <person name="Bonito G."/>
            <person name="Spatafora J.W."/>
        </authorList>
    </citation>
    <scope>NUCLEOTIDE SEQUENCE [LARGE SCALE GENOMIC DNA]</scope>
    <source>
        <strain evidence="7 8">AD002</strain>
    </source>
</reference>
<keyword evidence="4 6" id="KW-1133">Transmembrane helix</keyword>
<dbReference type="PANTHER" id="PTHR19432:SF35">
    <property type="entry name" value="SOLUTE CARRIER FAMILY 45 MEMBER 3 ISOFORM X1"/>
    <property type="match status" value="1"/>
</dbReference>
<dbReference type="Pfam" id="PF13347">
    <property type="entry name" value="MFS_2"/>
    <property type="match status" value="1"/>
</dbReference>
<keyword evidence="5 6" id="KW-0472">Membrane</keyword>
<feature type="non-terminal residue" evidence="7">
    <location>
        <position position="101"/>
    </location>
</feature>
<keyword evidence="3 6" id="KW-0812">Transmembrane</keyword>
<accession>A0A433P9G8</accession>
<evidence type="ECO:0000256" key="3">
    <source>
        <dbReference type="ARBA" id="ARBA00022692"/>
    </source>
</evidence>
<name>A0A433P9G8_9FUNG</name>
<keyword evidence="2" id="KW-0813">Transport</keyword>
<evidence type="ECO:0000256" key="2">
    <source>
        <dbReference type="ARBA" id="ARBA00022448"/>
    </source>
</evidence>